<protein>
    <recommendedName>
        <fullName evidence="2">Lipoyl-binding domain-containing protein</fullName>
    </recommendedName>
</protein>
<name>A0ABN0VR23_9GAMM</name>
<dbReference type="Gene3D" id="2.40.50.100">
    <property type="match status" value="1"/>
</dbReference>
<feature type="compositionally biased region" description="Low complexity" evidence="1">
    <location>
        <begin position="35"/>
        <end position="54"/>
    </location>
</feature>
<gene>
    <name evidence="3" type="ORF">GCM10009129_10490</name>
</gene>
<comment type="caution">
    <text evidence="3">The sequence shown here is derived from an EMBL/GenBank/DDBJ whole genome shotgun (WGS) entry which is preliminary data.</text>
</comment>
<evidence type="ECO:0000313" key="4">
    <source>
        <dbReference type="Proteomes" id="UP001501787"/>
    </source>
</evidence>
<sequence length="143" mass="15010">MDIEQIKRVIEMVERSQLHEVSVTDGAQSIKVTNKTAAGATAPAGKQKAAQPQASDSGDDAVKTVSATHVGMLYLSKDGATDALVTVGAAIEKGQTVCYIEELTRLLPVVSEHDGIVSAILAEHGQGVEYGQEIFEVEGGRCS</sequence>
<dbReference type="Pfam" id="PF00364">
    <property type="entry name" value="Biotin_lipoyl"/>
    <property type="match status" value="1"/>
</dbReference>
<evidence type="ECO:0000256" key="1">
    <source>
        <dbReference type="SAM" id="MobiDB-lite"/>
    </source>
</evidence>
<dbReference type="InterPro" id="IPR000089">
    <property type="entry name" value="Biotin_lipoyl"/>
</dbReference>
<organism evidence="3 4">
    <name type="scientific">Psychrobacter aestuarii</name>
    <dbReference type="NCBI Taxonomy" id="556327"/>
    <lineage>
        <taxon>Bacteria</taxon>
        <taxon>Pseudomonadati</taxon>
        <taxon>Pseudomonadota</taxon>
        <taxon>Gammaproteobacteria</taxon>
        <taxon>Moraxellales</taxon>
        <taxon>Moraxellaceae</taxon>
        <taxon>Psychrobacter</taxon>
    </lineage>
</organism>
<reference evidence="3 4" key="1">
    <citation type="journal article" date="2019" name="Int. J. Syst. Evol. Microbiol.">
        <title>The Global Catalogue of Microorganisms (GCM) 10K type strain sequencing project: providing services to taxonomists for standard genome sequencing and annotation.</title>
        <authorList>
            <consortium name="The Broad Institute Genomics Platform"/>
            <consortium name="The Broad Institute Genome Sequencing Center for Infectious Disease"/>
            <person name="Wu L."/>
            <person name="Ma J."/>
        </authorList>
    </citation>
    <scope>NUCLEOTIDE SEQUENCE [LARGE SCALE GENOMIC DNA]</scope>
    <source>
        <strain evidence="3 4">JCM 16343</strain>
    </source>
</reference>
<evidence type="ECO:0000313" key="3">
    <source>
        <dbReference type="EMBL" id="GAA0315129.1"/>
    </source>
</evidence>
<dbReference type="EMBL" id="BAAAFR010000001">
    <property type="protein sequence ID" value="GAA0315129.1"/>
    <property type="molecule type" value="Genomic_DNA"/>
</dbReference>
<keyword evidence="4" id="KW-1185">Reference proteome</keyword>
<dbReference type="RefSeq" id="WP_201503493.1">
    <property type="nucleotide sequence ID" value="NZ_BAAAFR010000001.1"/>
</dbReference>
<accession>A0ABN0VR23</accession>
<dbReference type="Proteomes" id="UP001501787">
    <property type="component" value="Unassembled WGS sequence"/>
</dbReference>
<dbReference type="CDD" id="cd06850">
    <property type="entry name" value="biotinyl_domain"/>
    <property type="match status" value="1"/>
</dbReference>
<feature type="domain" description="Lipoyl-binding" evidence="2">
    <location>
        <begin position="69"/>
        <end position="136"/>
    </location>
</feature>
<evidence type="ECO:0000259" key="2">
    <source>
        <dbReference type="Pfam" id="PF00364"/>
    </source>
</evidence>
<dbReference type="InterPro" id="IPR011053">
    <property type="entry name" value="Single_hybrid_motif"/>
</dbReference>
<proteinExistence type="predicted"/>
<feature type="region of interest" description="Disordered" evidence="1">
    <location>
        <begin position="34"/>
        <end position="61"/>
    </location>
</feature>
<dbReference type="SUPFAM" id="SSF51230">
    <property type="entry name" value="Single hybrid motif"/>
    <property type="match status" value="1"/>
</dbReference>